<dbReference type="InterPro" id="IPR011624">
    <property type="entry name" value="Metal-dep_PHydrolase_7TM_extra"/>
</dbReference>
<dbReference type="PROSITE" id="PS51831">
    <property type="entry name" value="HD"/>
    <property type="match status" value="1"/>
</dbReference>
<feature type="transmembrane region" description="Helical" evidence="1">
    <location>
        <begin position="309"/>
        <end position="330"/>
    </location>
</feature>
<name>A0ABU9UDM1_9SPIR</name>
<dbReference type="Gene3D" id="1.10.3210.10">
    <property type="entry name" value="Hypothetical protein af1432"/>
    <property type="match status" value="1"/>
</dbReference>
<evidence type="ECO:0000256" key="1">
    <source>
        <dbReference type="SAM" id="Phobius"/>
    </source>
</evidence>
<dbReference type="InterPro" id="IPR006674">
    <property type="entry name" value="HD_domain"/>
</dbReference>
<feature type="transmembrane region" description="Helical" evidence="1">
    <location>
        <begin position="336"/>
        <end position="358"/>
    </location>
</feature>
<dbReference type="InterPro" id="IPR006675">
    <property type="entry name" value="HDIG_dom"/>
</dbReference>
<dbReference type="Pfam" id="PF07698">
    <property type="entry name" value="7TM-7TMR_HD"/>
    <property type="match status" value="1"/>
</dbReference>
<dbReference type="RefSeq" id="WP_420069993.1">
    <property type="nucleotide sequence ID" value="NZ_JBCHKQ010000004.1"/>
</dbReference>
<feature type="transmembrane region" description="Helical" evidence="1">
    <location>
        <begin position="402"/>
        <end position="423"/>
    </location>
</feature>
<dbReference type="SMART" id="SM00471">
    <property type="entry name" value="HDc"/>
    <property type="match status" value="1"/>
</dbReference>
<dbReference type="NCBIfam" id="TIGR00277">
    <property type="entry name" value="HDIG"/>
    <property type="match status" value="1"/>
</dbReference>
<proteinExistence type="predicted"/>
<keyword evidence="1" id="KW-1133">Transmembrane helix</keyword>
<organism evidence="3 4">
    <name type="scientific">Rarispira pelagica</name>
    <dbReference type="NCBI Taxonomy" id="3141764"/>
    <lineage>
        <taxon>Bacteria</taxon>
        <taxon>Pseudomonadati</taxon>
        <taxon>Spirochaetota</taxon>
        <taxon>Spirochaetia</taxon>
        <taxon>Winmispirales</taxon>
        <taxon>Winmispiraceae</taxon>
        <taxon>Rarispira</taxon>
    </lineage>
</organism>
<dbReference type="InterPro" id="IPR003607">
    <property type="entry name" value="HD/PDEase_dom"/>
</dbReference>
<feature type="domain" description="HD" evidence="2">
    <location>
        <begin position="518"/>
        <end position="659"/>
    </location>
</feature>
<dbReference type="Proteomes" id="UP001466331">
    <property type="component" value="Unassembled WGS sequence"/>
</dbReference>
<keyword evidence="1" id="KW-0472">Membrane</keyword>
<dbReference type="PANTHER" id="PTHR36442:SF1">
    <property type="entry name" value="CYCLIC-DI-AMP PHOSPHODIESTERASE PGPH"/>
    <property type="match status" value="1"/>
</dbReference>
<feature type="transmembrane region" description="Helical" evidence="1">
    <location>
        <begin position="365"/>
        <end position="382"/>
    </location>
</feature>
<feature type="transmembrane region" description="Helical" evidence="1">
    <location>
        <begin position="24"/>
        <end position="44"/>
    </location>
</feature>
<keyword evidence="4" id="KW-1185">Reference proteome</keyword>
<dbReference type="Pfam" id="PF07697">
    <property type="entry name" value="7TMR-HDED"/>
    <property type="match status" value="1"/>
</dbReference>
<dbReference type="InterPro" id="IPR011621">
    <property type="entry name" value="Metal-dep_PHydrolase_7TM_intra"/>
</dbReference>
<comment type="caution">
    <text evidence="3">The sequence shown here is derived from an EMBL/GenBank/DDBJ whole genome shotgun (WGS) entry which is preliminary data.</text>
</comment>
<gene>
    <name evidence="3" type="ORF">WKV44_08285</name>
</gene>
<dbReference type="InterPro" id="IPR052722">
    <property type="entry name" value="PgpH_phosphodiesterase"/>
</dbReference>
<evidence type="ECO:0000313" key="3">
    <source>
        <dbReference type="EMBL" id="MEM5948541.1"/>
    </source>
</evidence>
<reference evidence="3 4" key="1">
    <citation type="submission" date="2024-03" db="EMBL/GenBank/DDBJ databases">
        <title>Ignisphaera cupida sp. nov., a hyperthermophilic hydrolytic archaeon from a hot spring of Kamchatka, and proposal of Ignisphaeraceae fam. nov.</title>
        <authorList>
            <person name="Podosokorskaya O.A."/>
            <person name="Elcheninov A.G."/>
            <person name="Maltseva A.I."/>
            <person name="Zayulina K.S."/>
            <person name="Novikov A."/>
            <person name="Merkel A.Y."/>
        </authorList>
    </citation>
    <scope>NUCLEOTIDE SEQUENCE [LARGE SCALE GENOMIC DNA]</scope>
    <source>
        <strain evidence="3 4">38H-sp</strain>
    </source>
</reference>
<feature type="transmembrane region" description="Helical" evidence="1">
    <location>
        <begin position="465"/>
        <end position="485"/>
    </location>
</feature>
<dbReference type="SUPFAM" id="SSF109604">
    <property type="entry name" value="HD-domain/PDEase-like"/>
    <property type="match status" value="1"/>
</dbReference>
<protein>
    <submittedName>
        <fullName evidence="3">HDIG domain-containing metalloprotein</fullName>
    </submittedName>
</protein>
<keyword evidence="1" id="KW-0812">Transmembrane</keyword>
<dbReference type="EMBL" id="JBCHKQ010000004">
    <property type="protein sequence ID" value="MEM5948541.1"/>
    <property type="molecule type" value="Genomic_DNA"/>
</dbReference>
<evidence type="ECO:0000313" key="4">
    <source>
        <dbReference type="Proteomes" id="UP001466331"/>
    </source>
</evidence>
<evidence type="ECO:0000259" key="2">
    <source>
        <dbReference type="PROSITE" id="PS51831"/>
    </source>
</evidence>
<sequence length="723" mass="80722">MKEKSSPFYFYFIFSFFKKHARELFFVFLYFVLVLVQLGGLRIVKILDRPSYDSFEAGKVADRDVVLDRDVSVLDREATDLKLSATDKLVPPVFVEDKTVTDELRTRYNALRAVFESIPSMSFDAAFLKMQTALPRLFSEEEFKPVFSASTKAGWLKAVDVLVNRVLNSGYLNLPADRDSMGYSGVLELRASDGDAKTVAFSDMLTIENIDEYLISLAKRYSLGDMGLEGLRIVASRFLQPTVFFDASLTSQKKDSVLKSVEPVVKEFKKGDVIVRKGFVLSQKQVDTLRLLETASALPQNHSFFWESLFLVFVGFSAYLLIFSGFGTGLKCEDSYIYLLYILVLIVLVITFLAYSFFSDSVSNIGFFIPLSIMGFFMSVFFDREAGLRLVLASSLFFLPVMDFEMVSFLFILFCGLFSFILVNNVRSRIDLLKATLYVILSVIPLAAIMLIISSGGDSVLNSLFLASANIFFSGMLVVMILPVAEHVLNAPTRFRLLELSDINTPVLKRMLSAAPGTYSHSLMVAQLSEAACEAIGANGLLARVGAYYHDIGKIEQPEYFVENQTKSNKHDDLNPSLSSAVIKAHARRGVEMALKMGFPRAVVDIIAQHHGDAVIRFFYEEAKKNGSSVLEEDFSYSGDRPASKEAAVVMLADTVEAGVRALAKPSLPALEKRVHSLIMEKMKSGQLDNSPLTMKDIATIEKVFVRFLAANYHKRIEYPDGK</sequence>
<feature type="transmembrane region" description="Helical" evidence="1">
    <location>
        <begin position="435"/>
        <end position="453"/>
    </location>
</feature>
<dbReference type="PANTHER" id="PTHR36442">
    <property type="entry name" value="CYCLIC-DI-AMP PHOSPHODIESTERASE PGPH"/>
    <property type="match status" value="1"/>
</dbReference>
<accession>A0ABU9UDM1</accession>
<dbReference type="Pfam" id="PF01966">
    <property type="entry name" value="HD"/>
    <property type="match status" value="1"/>
</dbReference>
<dbReference type="CDD" id="cd00077">
    <property type="entry name" value="HDc"/>
    <property type="match status" value="1"/>
</dbReference>